<evidence type="ECO:0000313" key="3">
    <source>
        <dbReference type="EMBL" id="RKO92419.1"/>
    </source>
</evidence>
<feature type="region of interest" description="Disordered" evidence="1">
    <location>
        <begin position="1"/>
        <end position="30"/>
    </location>
</feature>
<reference evidence="4" key="1">
    <citation type="journal article" date="2018" name="Nat. Microbiol.">
        <title>Leveraging single-cell genomics to expand the fungal tree of life.</title>
        <authorList>
            <person name="Ahrendt S.R."/>
            <person name="Quandt C.A."/>
            <person name="Ciobanu D."/>
            <person name="Clum A."/>
            <person name="Salamov A."/>
            <person name="Andreopoulos B."/>
            <person name="Cheng J.F."/>
            <person name="Woyke T."/>
            <person name="Pelin A."/>
            <person name="Henrissat B."/>
            <person name="Reynolds N.K."/>
            <person name="Benny G.L."/>
            <person name="Smith M.E."/>
            <person name="James T.Y."/>
            <person name="Grigoriev I.V."/>
        </authorList>
    </citation>
    <scope>NUCLEOTIDE SEQUENCE [LARGE SCALE GENOMIC DNA]</scope>
</reference>
<dbReference type="Proteomes" id="UP000269721">
    <property type="component" value="Unassembled WGS sequence"/>
</dbReference>
<dbReference type="AlphaFoldDB" id="A0A4P9WHV4"/>
<feature type="compositionally biased region" description="Low complexity" evidence="1">
    <location>
        <begin position="11"/>
        <end position="27"/>
    </location>
</feature>
<feature type="domain" description="SNRNP25 ubiquitin-like" evidence="2">
    <location>
        <begin position="92"/>
        <end position="167"/>
    </location>
</feature>
<proteinExistence type="predicted"/>
<dbReference type="InterPro" id="IPR040610">
    <property type="entry name" value="SNRNP25_ubiquitin"/>
</dbReference>
<evidence type="ECO:0000259" key="2">
    <source>
        <dbReference type="Pfam" id="PF18036"/>
    </source>
</evidence>
<sequence>MSPQPQKSTQDPSALDALLTDPLLSDLPPNPTLEEVEALIALESGDAFAIRIDRGPLVPLLPSNQSDLPLPKQPAQPPSPSPLLPPLSLHTDITLRHNATQRELKRLVRLSVQRASPPRLLISWRSFWRRHRLAVVGDPSVKLGSDDAARVVDAGVRPGAVLKFVRVLRPRRGRSGNAR</sequence>
<organism evidence="3 4">
    <name type="scientific">Blyttiomyces helicus</name>
    <dbReference type="NCBI Taxonomy" id="388810"/>
    <lineage>
        <taxon>Eukaryota</taxon>
        <taxon>Fungi</taxon>
        <taxon>Fungi incertae sedis</taxon>
        <taxon>Chytridiomycota</taxon>
        <taxon>Chytridiomycota incertae sedis</taxon>
        <taxon>Chytridiomycetes</taxon>
        <taxon>Chytridiomycetes incertae sedis</taxon>
        <taxon>Blyttiomyces</taxon>
    </lineage>
</organism>
<dbReference type="Pfam" id="PF18036">
    <property type="entry name" value="Ubiquitin_4"/>
    <property type="match status" value="1"/>
</dbReference>
<dbReference type="EMBL" id="KZ994644">
    <property type="protein sequence ID" value="RKO92419.1"/>
    <property type="molecule type" value="Genomic_DNA"/>
</dbReference>
<feature type="region of interest" description="Disordered" evidence="1">
    <location>
        <begin position="63"/>
        <end position="83"/>
    </location>
</feature>
<name>A0A4P9WHV4_9FUNG</name>
<gene>
    <name evidence="3" type="ORF">BDK51DRAFT_30937</name>
</gene>
<keyword evidence="4" id="KW-1185">Reference proteome</keyword>
<feature type="compositionally biased region" description="Polar residues" evidence="1">
    <location>
        <begin position="1"/>
        <end position="10"/>
    </location>
</feature>
<dbReference type="OrthoDB" id="72819at2759"/>
<feature type="compositionally biased region" description="Pro residues" evidence="1">
    <location>
        <begin position="71"/>
        <end position="83"/>
    </location>
</feature>
<dbReference type="Gene3D" id="3.10.20.90">
    <property type="entry name" value="Phosphatidylinositol 3-kinase Catalytic Subunit, Chain A, domain 1"/>
    <property type="match status" value="1"/>
</dbReference>
<evidence type="ECO:0000256" key="1">
    <source>
        <dbReference type="SAM" id="MobiDB-lite"/>
    </source>
</evidence>
<accession>A0A4P9WHV4</accession>
<protein>
    <recommendedName>
        <fullName evidence="2">SNRNP25 ubiquitin-like domain-containing protein</fullName>
    </recommendedName>
</protein>
<evidence type="ECO:0000313" key="4">
    <source>
        <dbReference type="Proteomes" id="UP000269721"/>
    </source>
</evidence>